<dbReference type="RefSeq" id="WP_316434473.1">
    <property type="nucleotide sequence ID" value="NZ_CP053586.1"/>
</dbReference>
<reference evidence="2" key="1">
    <citation type="submission" date="2020-05" db="EMBL/GenBank/DDBJ databases">
        <authorList>
            <person name="Zhu T."/>
            <person name="Keshari N."/>
            <person name="Lu X."/>
        </authorList>
    </citation>
    <scope>NUCLEOTIDE SEQUENCE</scope>
    <source>
        <strain evidence="2">NK1-12</strain>
    </source>
</reference>
<accession>A0AA97AQ61</accession>
<protein>
    <submittedName>
        <fullName evidence="2">Uncharacterized protein</fullName>
    </submittedName>
</protein>
<feature type="transmembrane region" description="Helical" evidence="1">
    <location>
        <begin position="51"/>
        <end position="68"/>
    </location>
</feature>
<evidence type="ECO:0000313" key="2">
    <source>
        <dbReference type="EMBL" id="WNZ22923.1"/>
    </source>
</evidence>
<dbReference type="EMBL" id="CP053586">
    <property type="protein sequence ID" value="WNZ22923.1"/>
    <property type="molecule type" value="Genomic_DNA"/>
</dbReference>
<organism evidence="2">
    <name type="scientific">Leptolyngbya sp. NK1-12</name>
    <dbReference type="NCBI Taxonomy" id="2547451"/>
    <lineage>
        <taxon>Bacteria</taxon>
        <taxon>Bacillati</taxon>
        <taxon>Cyanobacteriota</taxon>
        <taxon>Cyanophyceae</taxon>
        <taxon>Leptolyngbyales</taxon>
        <taxon>Leptolyngbyaceae</taxon>
        <taxon>Leptolyngbya group</taxon>
        <taxon>Leptolyngbya</taxon>
    </lineage>
</organism>
<sequence>MSKCSCGDSCSGNCSAGPCIKINDLPKGEQVVTTIKREDIPKPPKKETTPLWVYILMVYLALIFLWALKDSFHSPYPYPPDSHLPPPKPYPPPCIPHQDPFCP</sequence>
<proteinExistence type="predicted"/>
<keyword evidence="1" id="KW-0472">Membrane</keyword>
<dbReference type="AlphaFoldDB" id="A0AA97AQ61"/>
<keyword evidence="1" id="KW-1133">Transmembrane helix</keyword>
<gene>
    <name evidence="2" type="ORF">HJG54_08665</name>
</gene>
<name>A0AA97AQ61_9CYAN</name>
<evidence type="ECO:0000256" key="1">
    <source>
        <dbReference type="SAM" id="Phobius"/>
    </source>
</evidence>
<keyword evidence="1" id="KW-0812">Transmembrane</keyword>